<evidence type="ECO:0000256" key="3">
    <source>
        <dbReference type="ARBA" id="ARBA00023002"/>
    </source>
</evidence>
<comment type="similarity">
    <text evidence="1 4">Belongs to the ketopantoate reductase family.</text>
</comment>
<keyword evidence="5" id="KW-0175">Coiled coil</keyword>
<comment type="function">
    <text evidence="4">Catalyzes the NADPH-dependent reduction of ketopantoate into pantoic acid.</text>
</comment>
<dbReference type="Gene3D" id="1.10.1040.10">
    <property type="entry name" value="N-(1-d-carboxylethyl)-l-norvaline Dehydrogenase, domain 2"/>
    <property type="match status" value="1"/>
</dbReference>
<evidence type="ECO:0000256" key="1">
    <source>
        <dbReference type="ARBA" id="ARBA00007870"/>
    </source>
</evidence>
<accession>A0AAW5B7X2</accession>
<evidence type="ECO:0000259" key="6">
    <source>
        <dbReference type="Pfam" id="PF02558"/>
    </source>
</evidence>
<evidence type="ECO:0000259" key="7">
    <source>
        <dbReference type="Pfam" id="PF08546"/>
    </source>
</evidence>
<organism evidence="8 9">
    <name type="scientific">Oceanobacillus jordanicus</name>
    <dbReference type="NCBI Taxonomy" id="2867266"/>
    <lineage>
        <taxon>Bacteria</taxon>
        <taxon>Bacillati</taxon>
        <taxon>Bacillota</taxon>
        <taxon>Bacilli</taxon>
        <taxon>Bacillales</taxon>
        <taxon>Bacillaceae</taxon>
        <taxon>Oceanobacillus</taxon>
    </lineage>
</organism>
<dbReference type="NCBIfam" id="TIGR00745">
    <property type="entry name" value="apbA_panE"/>
    <property type="match status" value="1"/>
</dbReference>
<keyword evidence="2 4" id="KW-0521">NADP</keyword>
<dbReference type="EMBL" id="JAIFZM010000006">
    <property type="protein sequence ID" value="MCG3419314.1"/>
    <property type="molecule type" value="Genomic_DNA"/>
</dbReference>
<sequence>MKVVIVGAGALGGYFGARLHEAGAEVTFLVREKRAVQLKEQGLRISSKQGDYTIENPNVTTDPNDIPEADLVLAGVKGYHLDGVLEPLKVLSNKGAYVLPVLNGIEHIELLQKHLGNKAVLGGLSFIIATLDNKGHVIHSSDFHDLIFGPLYTEQTEICENLQALFTKANFHAINSENILEELWKKYSFINAFSGITTATNLAIGEIREQPETFQIAKELLKEMKQLANAYGAELKDEHIKEAEKKLITLQAEATSSMHQDRRKGLHLELEHLHGGAIRLAEKTGINLPYTKAIYGIIKPFEKA</sequence>
<protein>
    <recommendedName>
        <fullName evidence="4">2-dehydropantoate 2-reductase</fullName>
        <ecNumber evidence="4">1.1.1.169</ecNumber>
    </recommendedName>
    <alternativeName>
        <fullName evidence="4">Ketopantoate reductase</fullName>
    </alternativeName>
</protein>
<comment type="catalytic activity">
    <reaction evidence="4">
        <text>(R)-pantoate + NADP(+) = 2-dehydropantoate + NADPH + H(+)</text>
        <dbReference type="Rhea" id="RHEA:16233"/>
        <dbReference type="ChEBI" id="CHEBI:11561"/>
        <dbReference type="ChEBI" id="CHEBI:15378"/>
        <dbReference type="ChEBI" id="CHEBI:15980"/>
        <dbReference type="ChEBI" id="CHEBI:57783"/>
        <dbReference type="ChEBI" id="CHEBI:58349"/>
        <dbReference type="EC" id="1.1.1.169"/>
    </reaction>
</comment>
<feature type="domain" description="Ketopantoate reductase N-terminal" evidence="6">
    <location>
        <begin position="3"/>
        <end position="150"/>
    </location>
</feature>
<dbReference type="GO" id="GO:0015940">
    <property type="term" value="P:pantothenate biosynthetic process"/>
    <property type="evidence" value="ECO:0007669"/>
    <property type="project" value="UniProtKB-KW"/>
</dbReference>
<feature type="domain" description="Ketopantoate reductase C-terminal" evidence="7">
    <location>
        <begin position="178"/>
        <end position="300"/>
    </location>
</feature>
<dbReference type="PANTHER" id="PTHR21708">
    <property type="entry name" value="PROBABLE 2-DEHYDROPANTOATE 2-REDUCTASE"/>
    <property type="match status" value="1"/>
</dbReference>
<dbReference type="InterPro" id="IPR013752">
    <property type="entry name" value="KPA_reductase"/>
</dbReference>
<dbReference type="Proteomes" id="UP001199631">
    <property type="component" value="Unassembled WGS sequence"/>
</dbReference>
<dbReference type="GO" id="GO:0005737">
    <property type="term" value="C:cytoplasm"/>
    <property type="evidence" value="ECO:0007669"/>
    <property type="project" value="TreeGrafter"/>
</dbReference>
<proteinExistence type="inferred from homology"/>
<dbReference type="FunFam" id="3.40.50.720:FF:000307">
    <property type="entry name" value="2-dehydropantoate 2-reductase"/>
    <property type="match status" value="1"/>
</dbReference>
<dbReference type="EC" id="1.1.1.169" evidence="4"/>
<keyword evidence="9" id="KW-1185">Reference proteome</keyword>
<dbReference type="RefSeq" id="WP_238019518.1">
    <property type="nucleotide sequence ID" value="NZ_JAIFZM010000006.1"/>
</dbReference>
<comment type="pathway">
    <text evidence="4">Cofactor biosynthesis; (R)-pantothenate biosynthesis; (R)-pantoate from 3-methyl-2-oxobutanoate: step 2/2.</text>
</comment>
<dbReference type="InterPro" id="IPR036291">
    <property type="entry name" value="NAD(P)-bd_dom_sf"/>
</dbReference>
<dbReference type="SUPFAM" id="SSF48179">
    <property type="entry name" value="6-phosphogluconate dehydrogenase C-terminal domain-like"/>
    <property type="match status" value="1"/>
</dbReference>
<dbReference type="InterPro" id="IPR051402">
    <property type="entry name" value="KPR-Related"/>
</dbReference>
<evidence type="ECO:0000313" key="8">
    <source>
        <dbReference type="EMBL" id="MCG3419314.1"/>
    </source>
</evidence>
<dbReference type="Gene3D" id="3.40.50.720">
    <property type="entry name" value="NAD(P)-binding Rossmann-like Domain"/>
    <property type="match status" value="1"/>
</dbReference>
<evidence type="ECO:0000256" key="5">
    <source>
        <dbReference type="SAM" id="Coils"/>
    </source>
</evidence>
<dbReference type="InterPro" id="IPR003710">
    <property type="entry name" value="ApbA"/>
</dbReference>
<evidence type="ECO:0000256" key="2">
    <source>
        <dbReference type="ARBA" id="ARBA00022857"/>
    </source>
</evidence>
<comment type="caution">
    <text evidence="8">The sequence shown here is derived from an EMBL/GenBank/DDBJ whole genome shotgun (WGS) entry which is preliminary data.</text>
</comment>
<dbReference type="Pfam" id="PF08546">
    <property type="entry name" value="ApbA_C"/>
    <property type="match status" value="1"/>
</dbReference>
<evidence type="ECO:0000256" key="4">
    <source>
        <dbReference type="RuleBase" id="RU362068"/>
    </source>
</evidence>
<name>A0AAW5B7X2_9BACI</name>
<gene>
    <name evidence="8" type="ORF">K3T81_09130</name>
</gene>
<feature type="coiled-coil region" evidence="5">
    <location>
        <begin position="233"/>
        <end position="260"/>
    </location>
</feature>
<keyword evidence="4" id="KW-0566">Pantothenate biosynthesis</keyword>
<keyword evidence="3 4" id="KW-0560">Oxidoreductase</keyword>
<dbReference type="AlphaFoldDB" id="A0AAW5B7X2"/>
<dbReference type="Pfam" id="PF02558">
    <property type="entry name" value="ApbA"/>
    <property type="match status" value="1"/>
</dbReference>
<reference evidence="8 9" key="1">
    <citation type="journal article" date="2022" name="Evol. Bioinform. Online">
        <title>Draft Genome Sequence of Oceanobacillus jordanicus Strain GSFE11, a Halotolerant Plant Growth-Promoting Bacterial Endophyte Isolated From the Jordan Valley.</title>
        <authorList>
            <person name="Alhindi T."/>
            <person name="Albdaiwi R."/>
        </authorList>
    </citation>
    <scope>NUCLEOTIDE SEQUENCE [LARGE SCALE GENOMIC DNA]</scope>
    <source>
        <strain evidence="8 9">GSFE11</strain>
    </source>
</reference>
<dbReference type="GO" id="GO:0008677">
    <property type="term" value="F:2-dehydropantoate 2-reductase activity"/>
    <property type="evidence" value="ECO:0007669"/>
    <property type="project" value="UniProtKB-EC"/>
</dbReference>
<evidence type="ECO:0000313" key="9">
    <source>
        <dbReference type="Proteomes" id="UP001199631"/>
    </source>
</evidence>
<dbReference type="SUPFAM" id="SSF51735">
    <property type="entry name" value="NAD(P)-binding Rossmann-fold domains"/>
    <property type="match status" value="1"/>
</dbReference>
<dbReference type="PANTHER" id="PTHR21708:SF26">
    <property type="entry name" value="2-DEHYDROPANTOATE 2-REDUCTASE"/>
    <property type="match status" value="1"/>
</dbReference>
<dbReference type="InterPro" id="IPR013332">
    <property type="entry name" value="KPR_N"/>
</dbReference>
<dbReference type="InterPro" id="IPR008927">
    <property type="entry name" value="6-PGluconate_DH-like_C_sf"/>
</dbReference>
<dbReference type="InterPro" id="IPR013328">
    <property type="entry name" value="6PGD_dom2"/>
</dbReference>